<keyword evidence="1" id="KW-0175">Coiled coil</keyword>
<feature type="compositionally biased region" description="Pro residues" evidence="2">
    <location>
        <begin position="98"/>
        <end position="107"/>
    </location>
</feature>
<feature type="region of interest" description="Disordered" evidence="2">
    <location>
        <begin position="1051"/>
        <end position="1073"/>
    </location>
</feature>
<feature type="coiled-coil region" evidence="1">
    <location>
        <begin position="608"/>
        <end position="654"/>
    </location>
</feature>
<accession>A0A1Y2HNB4</accession>
<feature type="compositionally biased region" description="Low complexity" evidence="2">
    <location>
        <begin position="805"/>
        <end position="816"/>
    </location>
</feature>
<feature type="compositionally biased region" description="Low complexity" evidence="2">
    <location>
        <begin position="401"/>
        <end position="427"/>
    </location>
</feature>
<comment type="caution">
    <text evidence="4">The sequence shown here is derived from an EMBL/GenBank/DDBJ whole genome shotgun (WGS) entry which is preliminary data.</text>
</comment>
<organism evidence="4 5">
    <name type="scientific">Catenaria anguillulae PL171</name>
    <dbReference type="NCBI Taxonomy" id="765915"/>
    <lineage>
        <taxon>Eukaryota</taxon>
        <taxon>Fungi</taxon>
        <taxon>Fungi incertae sedis</taxon>
        <taxon>Blastocladiomycota</taxon>
        <taxon>Blastocladiomycetes</taxon>
        <taxon>Blastocladiales</taxon>
        <taxon>Catenariaceae</taxon>
        <taxon>Catenaria</taxon>
    </lineage>
</organism>
<evidence type="ECO:0000256" key="1">
    <source>
        <dbReference type="SAM" id="Coils"/>
    </source>
</evidence>
<feature type="compositionally biased region" description="Low complexity" evidence="2">
    <location>
        <begin position="914"/>
        <end position="936"/>
    </location>
</feature>
<feature type="compositionally biased region" description="Low complexity" evidence="2">
    <location>
        <begin position="108"/>
        <end position="118"/>
    </location>
</feature>
<evidence type="ECO:0000313" key="5">
    <source>
        <dbReference type="Proteomes" id="UP000193411"/>
    </source>
</evidence>
<evidence type="ECO:0000256" key="2">
    <source>
        <dbReference type="SAM" id="MobiDB-lite"/>
    </source>
</evidence>
<feature type="compositionally biased region" description="Low complexity" evidence="2">
    <location>
        <begin position="783"/>
        <end position="794"/>
    </location>
</feature>
<evidence type="ECO:0000313" key="4">
    <source>
        <dbReference type="EMBL" id="ORZ36086.1"/>
    </source>
</evidence>
<reference evidence="4 5" key="1">
    <citation type="submission" date="2016-07" db="EMBL/GenBank/DDBJ databases">
        <title>Pervasive Adenine N6-methylation of Active Genes in Fungi.</title>
        <authorList>
            <consortium name="DOE Joint Genome Institute"/>
            <person name="Mondo S.J."/>
            <person name="Dannebaum R.O."/>
            <person name="Kuo R.C."/>
            <person name="Labutti K."/>
            <person name="Haridas S."/>
            <person name="Kuo A."/>
            <person name="Salamov A."/>
            <person name="Ahrendt S.R."/>
            <person name="Lipzen A."/>
            <person name="Sullivan W."/>
            <person name="Andreopoulos W.B."/>
            <person name="Clum A."/>
            <person name="Lindquist E."/>
            <person name="Daum C."/>
            <person name="Ramamoorthy G.K."/>
            <person name="Gryganskyi A."/>
            <person name="Culley D."/>
            <person name="Magnuson J.K."/>
            <person name="James T.Y."/>
            <person name="O'Malley M.A."/>
            <person name="Stajich J.E."/>
            <person name="Spatafora J.W."/>
            <person name="Visel A."/>
            <person name="Grigoriev I.V."/>
        </authorList>
    </citation>
    <scope>NUCLEOTIDE SEQUENCE [LARGE SCALE GENOMIC DNA]</scope>
    <source>
        <strain evidence="4 5">PL171</strain>
    </source>
</reference>
<dbReference type="Proteomes" id="UP000193411">
    <property type="component" value="Unassembled WGS sequence"/>
</dbReference>
<feature type="compositionally biased region" description="Acidic residues" evidence="2">
    <location>
        <begin position="129"/>
        <end position="147"/>
    </location>
</feature>
<feature type="compositionally biased region" description="Basic and acidic residues" evidence="2">
    <location>
        <begin position="1057"/>
        <end position="1073"/>
    </location>
</feature>
<feature type="region of interest" description="Disordered" evidence="2">
    <location>
        <begin position="760"/>
        <end position="991"/>
    </location>
</feature>
<dbReference type="InterPro" id="IPR026947">
    <property type="entry name" value="UBN_middle_dom"/>
</dbReference>
<feature type="region of interest" description="Disordered" evidence="2">
    <location>
        <begin position="209"/>
        <end position="306"/>
    </location>
</feature>
<feature type="compositionally biased region" description="Low complexity" evidence="2">
    <location>
        <begin position="148"/>
        <end position="159"/>
    </location>
</feature>
<name>A0A1Y2HNB4_9FUNG</name>
<feature type="compositionally biased region" description="Basic and acidic residues" evidence="2">
    <location>
        <begin position="23"/>
        <end position="36"/>
    </location>
</feature>
<feature type="domain" description="Ubinuclein middle" evidence="3">
    <location>
        <begin position="526"/>
        <end position="690"/>
    </location>
</feature>
<feature type="compositionally biased region" description="Basic and acidic residues" evidence="2">
    <location>
        <begin position="283"/>
        <end position="296"/>
    </location>
</feature>
<feature type="compositionally biased region" description="Low complexity" evidence="2">
    <location>
        <begin position="873"/>
        <end position="888"/>
    </location>
</feature>
<protein>
    <recommendedName>
        <fullName evidence="3">Ubinuclein middle domain-containing protein</fullName>
    </recommendedName>
</protein>
<dbReference type="Pfam" id="PF14075">
    <property type="entry name" value="UBN_AB"/>
    <property type="match status" value="1"/>
</dbReference>
<dbReference type="OrthoDB" id="5594456at2759"/>
<evidence type="ECO:0000259" key="3">
    <source>
        <dbReference type="Pfam" id="PF14075"/>
    </source>
</evidence>
<sequence length="1073" mass="110161">MIDQSMSSSGPASQQPPEQPAASHDHEHGSSCDYHSHNVKTAAAPAPTPPLTLSPAEPTIITLAIAPPTNKDHAAQPGGGGRGHDTQQPLTQGSAAAPRPPFPPPALPTLLDPVAPDPNATDDSASQGSDDEDVEGDGDGDDDDDGQDSTASASATDYSTAAAPAIPALAQTYVFPTTAATPVISLSRSALQSQDAQPTVIDVRSVIKAAHGGQLPMEFAMRRYGGGGGEGDSSDDDDDDDRDDASASGGSDDDDRSDADEDEEGSGSGSEADNEGGSGADAATDKDDSQQVHDPMDVDSPTPGPGFLSALNDCQETKRRKLDEAAVASAAKAKKKAAAAAKRAAKIRKRHDWYDTQDPFIDDEGLFAGNLDLMVPVKQGFFVAVGPVAVIPKKGVSEVKGGASQGPQQASSKPSSSKPSAAASGKGDPPKSSRNTGNNNKGKENSNGSASNKASSSSANPSAPPATSKPSASSAAAAAAPVSSAAATAPSSARLKYIKLPYNHTDRADGAAGDLAAVLAACTDLISPAIRARLTAFKLVVEATHWPNKRIFPEQFKEPFWEMVRDHLKETRRVPSEPFIWAVCKLYNYNMFTMRKFVATKHVPRFMTEVLEVEIQDLVDELRVLAREVPDMIAKEEEKEKARLAAKAAKAAAADDGAGAAPDEKPAAKPRRKVRLTPEMKAVLSSIVHAVVLRAMFGLWKTEAAARPRLFEWNDFLDRMDLVRSVMDLVKDLFPAGFLLSRDVSLLPVWEQFIMTDEPGGAETVPSTSQVASGAPTPPVSPAPGSASRGSGTAVKRPRADSAKAVKAPATVTAGADAPPRVNTPIVISSDTPAAATPPRPGHSADPAAATSPGGLSTAPSSPSDVEIVGVRTAATTPPTSTTTPAPARFTLPPLPDPTATSSAPKRKRSLTNGSGASSARSTPTPTPTLATTPSGRRLSADTPRASIDTDGPGSAKRPRIDTDPPAPPQTTTPASAPASVPRMAQQSASSLFGSAGRPLLGAGVPGRDAGVSPLRLTGAGVGAGSAGWVASEAVGVRGGSVVEGLLAAGGIMDGQGEGKSEGQRDGDGMVLD</sequence>
<dbReference type="AlphaFoldDB" id="A0A1Y2HNB4"/>
<dbReference type="STRING" id="765915.A0A1Y2HNB4"/>
<proteinExistence type="predicted"/>
<feature type="region of interest" description="Disordered" evidence="2">
    <location>
        <begin position="1"/>
        <end position="159"/>
    </location>
</feature>
<feature type="region of interest" description="Disordered" evidence="2">
    <location>
        <begin position="398"/>
        <end position="471"/>
    </location>
</feature>
<keyword evidence="5" id="KW-1185">Reference proteome</keyword>
<feature type="compositionally biased region" description="Low complexity" evidence="2">
    <location>
        <begin position="435"/>
        <end position="471"/>
    </location>
</feature>
<gene>
    <name evidence="4" type="ORF">BCR44DRAFT_89408</name>
</gene>
<feature type="compositionally biased region" description="Polar residues" evidence="2">
    <location>
        <begin position="854"/>
        <end position="864"/>
    </location>
</feature>
<feature type="compositionally biased region" description="Low complexity" evidence="2">
    <location>
        <begin position="1"/>
        <end position="22"/>
    </location>
</feature>
<feature type="compositionally biased region" description="Acidic residues" evidence="2">
    <location>
        <begin position="251"/>
        <end position="265"/>
    </location>
</feature>
<dbReference type="EMBL" id="MCFL01000019">
    <property type="protein sequence ID" value="ORZ36086.1"/>
    <property type="molecule type" value="Genomic_DNA"/>
</dbReference>
<feature type="compositionally biased region" description="Acidic residues" evidence="2">
    <location>
        <begin position="232"/>
        <end position="243"/>
    </location>
</feature>